<evidence type="ECO:0000256" key="1">
    <source>
        <dbReference type="ARBA" id="ARBA00001771"/>
    </source>
</evidence>
<keyword evidence="8" id="KW-0418">Kinase</keyword>
<evidence type="ECO:0000256" key="5">
    <source>
        <dbReference type="ARBA" id="ARBA00022679"/>
    </source>
</evidence>
<reference evidence="12" key="1">
    <citation type="submission" date="2022-11" db="EMBL/GenBank/DDBJ databases">
        <authorList>
            <person name="Hyden B.L."/>
            <person name="Feng K."/>
            <person name="Yates T."/>
            <person name="Jawdy S."/>
            <person name="Smart L.B."/>
            <person name="Muchero W."/>
        </authorList>
    </citation>
    <scope>NUCLEOTIDE SEQUENCE</scope>
    <source>
        <tissue evidence="12">Shoot tip</tissue>
    </source>
</reference>
<gene>
    <name evidence="12" type="ORF">OIU79_009103</name>
</gene>
<keyword evidence="11" id="KW-0784">Thiamine biosynthesis</keyword>
<keyword evidence="7" id="KW-0547">Nucleotide-binding</keyword>
<evidence type="ECO:0000256" key="7">
    <source>
        <dbReference type="ARBA" id="ARBA00022741"/>
    </source>
</evidence>
<keyword evidence="5" id="KW-0808">Transferase</keyword>
<dbReference type="GO" id="GO:0009228">
    <property type="term" value="P:thiamine biosynthetic process"/>
    <property type="evidence" value="ECO:0007669"/>
    <property type="project" value="UniProtKB-KW"/>
</dbReference>
<accession>A0A9Q0TJW8</accession>
<evidence type="ECO:0000256" key="11">
    <source>
        <dbReference type="ARBA" id="ARBA00022977"/>
    </source>
</evidence>
<dbReference type="SUPFAM" id="SSF53613">
    <property type="entry name" value="Ribokinase-like"/>
    <property type="match status" value="1"/>
</dbReference>
<evidence type="ECO:0000313" key="13">
    <source>
        <dbReference type="Proteomes" id="UP001151532"/>
    </source>
</evidence>
<dbReference type="PRINTS" id="PR01099">
    <property type="entry name" value="HYETHTZKNASE"/>
</dbReference>
<dbReference type="GO" id="GO:0005524">
    <property type="term" value="F:ATP binding"/>
    <property type="evidence" value="ECO:0007669"/>
    <property type="project" value="UniProtKB-KW"/>
</dbReference>
<keyword evidence="9" id="KW-0067">ATP-binding</keyword>
<dbReference type="EC" id="2.7.1.50" evidence="4"/>
<dbReference type="OrthoDB" id="4994at2759"/>
<keyword evidence="6" id="KW-0479">Metal-binding</keyword>
<dbReference type="AlphaFoldDB" id="A0A9Q0TJW8"/>
<evidence type="ECO:0000256" key="10">
    <source>
        <dbReference type="ARBA" id="ARBA00022842"/>
    </source>
</evidence>
<dbReference type="EMBL" id="JAPFFK010000015">
    <property type="protein sequence ID" value="KAJ6713042.1"/>
    <property type="molecule type" value="Genomic_DNA"/>
</dbReference>
<evidence type="ECO:0000256" key="8">
    <source>
        <dbReference type="ARBA" id="ARBA00022777"/>
    </source>
</evidence>
<dbReference type="GO" id="GO:0000287">
    <property type="term" value="F:magnesium ion binding"/>
    <property type="evidence" value="ECO:0007669"/>
    <property type="project" value="InterPro"/>
</dbReference>
<name>A0A9Q0TJW8_SALPP</name>
<comment type="caution">
    <text evidence="12">The sequence shown here is derived from an EMBL/GenBank/DDBJ whole genome shotgun (WGS) entry which is preliminary data.</text>
</comment>
<evidence type="ECO:0000256" key="9">
    <source>
        <dbReference type="ARBA" id="ARBA00022840"/>
    </source>
</evidence>
<keyword evidence="13" id="KW-1185">Reference proteome</keyword>
<organism evidence="12 13">
    <name type="scientific">Salix purpurea</name>
    <name type="common">Purple osier willow</name>
    <dbReference type="NCBI Taxonomy" id="77065"/>
    <lineage>
        <taxon>Eukaryota</taxon>
        <taxon>Viridiplantae</taxon>
        <taxon>Streptophyta</taxon>
        <taxon>Embryophyta</taxon>
        <taxon>Tracheophyta</taxon>
        <taxon>Spermatophyta</taxon>
        <taxon>Magnoliopsida</taxon>
        <taxon>eudicotyledons</taxon>
        <taxon>Gunneridae</taxon>
        <taxon>Pentapetalae</taxon>
        <taxon>rosids</taxon>
        <taxon>fabids</taxon>
        <taxon>Malpighiales</taxon>
        <taxon>Salicaceae</taxon>
        <taxon>Saliceae</taxon>
        <taxon>Salix</taxon>
    </lineage>
</organism>
<comment type="cofactor">
    <cofactor evidence="2">
        <name>Mg(2+)</name>
        <dbReference type="ChEBI" id="CHEBI:18420"/>
    </cofactor>
</comment>
<dbReference type="Pfam" id="PF02110">
    <property type="entry name" value="HK"/>
    <property type="match status" value="1"/>
</dbReference>
<sequence length="129" mass="13540">MREASQVRTTEAEKPRLLDPVAAGASGFRLKACLELMGLRPSVIRGNGSEIIALSKASVGVTKVMEAANTLAHSSGAIFIVSGAVDIITDGRQVVGARNGVPMIQKITATGRDVTALMLHLLLSIRCML</sequence>
<dbReference type="Gene3D" id="3.40.1190.20">
    <property type="match status" value="1"/>
</dbReference>
<evidence type="ECO:0000256" key="4">
    <source>
        <dbReference type="ARBA" id="ARBA00012129"/>
    </source>
</evidence>
<comment type="pathway">
    <text evidence="3">Cofactor biosynthesis; thiamine diphosphate biosynthesis; 4-methyl-5-(2-phosphoethyl)-thiazole from 5-(2-hydroxyethyl)-4-methylthiazole: step 1/1.</text>
</comment>
<dbReference type="InterPro" id="IPR029056">
    <property type="entry name" value="Ribokinase-like"/>
</dbReference>
<evidence type="ECO:0000256" key="2">
    <source>
        <dbReference type="ARBA" id="ARBA00001946"/>
    </source>
</evidence>
<reference evidence="12" key="2">
    <citation type="journal article" date="2023" name="Int. J. Mol. Sci.">
        <title>De Novo Assembly and Annotation of 11 Diverse Shrub Willow (Salix) Genomes Reveals Novel Gene Organization in Sex-Linked Regions.</title>
        <authorList>
            <person name="Hyden B."/>
            <person name="Feng K."/>
            <person name="Yates T.B."/>
            <person name="Jawdy S."/>
            <person name="Cereghino C."/>
            <person name="Smart L.B."/>
            <person name="Muchero W."/>
        </authorList>
    </citation>
    <scope>NUCLEOTIDE SEQUENCE</scope>
    <source>
        <tissue evidence="12">Shoot tip</tissue>
    </source>
</reference>
<comment type="catalytic activity">
    <reaction evidence="1">
        <text>5-(2-hydroxyethyl)-4-methylthiazole + ATP = 4-methyl-5-(2-phosphooxyethyl)-thiazole + ADP + H(+)</text>
        <dbReference type="Rhea" id="RHEA:24212"/>
        <dbReference type="ChEBI" id="CHEBI:15378"/>
        <dbReference type="ChEBI" id="CHEBI:17957"/>
        <dbReference type="ChEBI" id="CHEBI:30616"/>
        <dbReference type="ChEBI" id="CHEBI:58296"/>
        <dbReference type="ChEBI" id="CHEBI:456216"/>
        <dbReference type="EC" id="2.7.1.50"/>
    </reaction>
</comment>
<evidence type="ECO:0000313" key="12">
    <source>
        <dbReference type="EMBL" id="KAJ6713042.1"/>
    </source>
</evidence>
<evidence type="ECO:0000256" key="3">
    <source>
        <dbReference type="ARBA" id="ARBA00004868"/>
    </source>
</evidence>
<dbReference type="Proteomes" id="UP001151532">
    <property type="component" value="Chromosome 1"/>
</dbReference>
<proteinExistence type="predicted"/>
<dbReference type="InterPro" id="IPR000417">
    <property type="entry name" value="Hyethyz_kinase"/>
</dbReference>
<evidence type="ECO:0000256" key="6">
    <source>
        <dbReference type="ARBA" id="ARBA00022723"/>
    </source>
</evidence>
<keyword evidence="10" id="KW-0460">Magnesium</keyword>
<dbReference type="GO" id="GO:0004417">
    <property type="term" value="F:hydroxyethylthiazole kinase activity"/>
    <property type="evidence" value="ECO:0007669"/>
    <property type="project" value="UniProtKB-EC"/>
</dbReference>
<protein>
    <recommendedName>
        <fullName evidence="4">hydroxyethylthiazole kinase</fullName>
        <ecNumber evidence="4">2.7.1.50</ecNumber>
    </recommendedName>
</protein>